<dbReference type="InterPro" id="IPR051907">
    <property type="entry name" value="DoxX-like_oxidoreductase"/>
</dbReference>
<keyword evidence="6 7" id="KW-0472">Membrane</keyword>
<comment type="similarity">
    <text evidence="2">Belongs to the DoxX family.</text>
</comment>
<feature type="transmembrane region" description="Helical" evidence="7">
    <location>
        <begin position="58"/>
        <end position="78"/>
    </location>
</feature>
<dbReference type="AlphaFoldDB" id="A0A4Z1CBA8"/>
<evidence type="ECO:0000256" key="7">
    <source>
        <dbReference type="SAM" id="Phobius"/>
    </source>
</evidence>
<dbReference type="GO" id="GO:0005886">
    <property type="term" value="C:plasma membrane"/>
    <property type="evidence" value="ECO:0007669"/>
    <property type="project" value="UniProtKB-SubCell"/>
</dbReference>
<evidence type="ECO:0000256" key="6">
    <source>
        <dbReference type="ARBA" id="ARBA00023136"/>
    </source>
</evidence>
<evidence type="ECO:0000313" key="9">
    <source>
        <dbReference type="Proteomes" id="UP000297998"/>
    </source>
</evidence>
<accession>A0A4Z1CBA8</accession>
<evidence type="ECO:0000256" key="4">
    <source>
        <dbReference type="ARBA" id="ARBA00022692"/>
    </source>
</evidence>
<keyword evidence="3" id="KW-1003">Cell membrane</keyword>
<feature type="transmembrane region" description="Helical" evidence="7">
    <location>
        <begin position="85"/>
        <end position="102"/>
    </location>
</feature>
<evidence type="ECO:0000256" key="1">
    <source>
        <dbReference type="ARBA" id="ARBA00004651"/>
    </source>
</evidence>
<dbReference type="PANTHER" id="PTHR33452:SF1">
    <property type="entry name" value="INNER MEMBRANE PROTEIN YPHA-RELATED"/>
    <property type="match status" value="1"/>
</dbReference>
<protein>
    <submittedName>
        <fullName evidence="8">DoxX family protein</fullName>
    </submittedName>
</protein>
<proteinExistence type="inferred from homology"/>
<feature type="transmembrane region" description="Helical" evidence="7">
    <location>
        <begin position="12"/>
        <end position="32"/>
    </location>
</feature>
<comment type="caution">
    <text evidence="8">The sequence shown here is derived from an EMBL/GenBank/DDBJ whole genome shotgun (WGS) entry which is preliminary data.</text>
</comment>
<name>A0A4Z1CBA8_9FLAO</name>
<dbReference type="RefSeq" id="WP_135834266.1">
    <property type="nucleotide sequence ID" value="NZ_SRPE01000002.1"/>
</dbReference>
<evidence type="ECO:0000313" key="8">
    <source>
        <dbReference type="EMBL" id="TGN29538.1"/>
    </source>
</evidence>
<organism evidence="8 9">
    <name type="scientific">Empedobacter tilapiae</name>
    <dbReference type="NCBI Taxonomy" id="2491114"/>
    <lineage>
        <taxon>Bacteria</taxon>
        <taxon>Pseudomonadati</taxon>
        <taxon>Bacteroidota</taxon>
        <taxon>Flavobacteriia</taxon>
        <taxon>Flavobacteriales</taxon>
        <taxon>Weeksellaceae</taxon>
        <taxon>Empedobacter</taxon>
    </lineage>
</organism>
<dbReference type="Proteomes" id="UP000297998">
    <property type="component" value="Unassembled WGS sequence"/>
</dbReference>
<reference evidence="8 9" key="1">
    <citation type="submission" date="2019-03" db="EMBL/GenBank/DDBJ databases">
        <title>Empedobacter tilapiae sp. nov., isolated from an intestine of Nile tilapia Oreochromis niloticus.</title>
        <authorList>
            <person name="Kim Y.-O."/>
            <person name="Yoon J.-H."/>
        </authorList>
    </citation>
    <scope>NUCLEOTIDE SEQUENCE [LARGE SCALE GENOMIC DNA]</scope>
    <source>
        <strain evidence="8 9">MRS2</strain>
    </source>
</reference>
<feature type="transmembrane region" description="Helical" evidence="7">
    <location>
        <begin position="108"/>
        <end position="125"/>
    </location>
</feature>
<evidence type="ECO:0000256" key="5">
    <source>
        <dbReference type="ARBA" id="ARBA00022989"/>
    </source>
</evidence>
<dbReference type="PANTHER" id="PTHR33452">
    <property type="entry name" value="OXIDOREDUCTASE CATD-RELATED"/>
    <property type="match status" value="1"/>
</dbReference>
<sequence length="135" mass="14933">MDKQIQISGLSVLLLRIALSGIFIIAGFSHLIHPEGVTQRIQNANYSSFATFFGNPHFLGILSGYVLLIFGTAFLLGVFTRWSAIMLFLTLIPITITIQMGNGLTHGPLWKNIALFGGLLFFILNNPKSFSLYNK</sequence>
<keyword evidence="9" id="KW-1185">Reference proteome</keyword>
<evidence type="ECO:0000256" key="2">
    <source>
        <dbReference type="ARBA" id="ARBA00006679"/>
    </source>
</evidence>
<dbReference type="InterPro" id="IPR032808">
    <property type="entry name" value="DoxX"/>
</dbReference>
<gene>
    <name evidence="8" type="ORF">E4J94_02195</name>
</gene>
<keyword evidence="4 7" id="KW-0812">Transmembrane</keyword>
<keyword evidence="5 7" id="KW-1133">Transmembrane helix</keyword>
<evidence type="ECO:0000256" key="3">
    <source>
        <dbReference type="ARBA" id="ARBA00022475"/>
    </source>
</evidence>
<dbReference type="Pfam" id="PF07681">
    <property type="entry name" value="DoxX"/>
    <property type="match status" value="1"/>
</dbReference>
<dbReference type="EMBL" id="SRPE01000002">
    <property type="protein sequence ID" value="TGN29538.1"/>
    <property type="molecule type" value="Genomic_DNA"/>
</dbReference>
<dbReference type="OrthoDB" id="7425328at2"/>
<comment type="subcellular location">
    <subcellularLocation>
        <location evidence="1">Cell membrane</location>
        <topology evidence="1">Multi-pass membrane protein</topology>
    </subcellularLocation>
</comment>